<proteinExistence type="predicted"/>
<dbReference type="AlphaFoldDB" id="A6JR30"/>
<dbReference type="EMBL" id="CH473997">
    <property type="protein sequence ID" value="EDL91907.1"/>
    <property type="molecule type" value="Genomic_DNA"/>
</dbReference>
<sequence>MILSGLPNLKISPRPQSLFGFWAENTAFSQRRMRSCLMLHPDFGLRTGETFQLLGELALPQTQAGVACFGVDR</sequence>
<name>A6JR30_RAT</name>
<dbReference type="Proteomes" id="UP000234681">
    <property type="component" value="Chromosome 9"/>
</dbReference>
<evidence type="ECO:0000313" key="1">
    <source>
        <dbReference type="EMBL" id="EDL91907.1"/>
    </source>
</evidence>
<reference evidence="1 2" key="1">
    <citation type="submission" date="2005-09" db="EMBL/GenBank/DDBJ databases">
        <authorList>
            <person name="Mural R.J."/>
            <person name="Li P.W."/>
            <person name="Adams M.D."/>
            <person name="Amanatides P.G."/>
            <person name="Baden-Tillson H."/>
            <person name="Barnstead M."/>
            <person name="Chin S.H."/>
            <person name="Dew I."/>
            <person name="Evans C.A."/>
            <person name="Ferriera S."/>
            <person name="Flanigan M."/>
            <person name="Fosler C."/>
            <person name="Glodek A."/>
            <person name="Gu Z."/>
            <person name="Holt R.A."/>
            <person name="Jennings D."/>
            <person name="Kraft C.L."/>
            <person name="Lu F."/>
            <person name="Nguyen T."/>
            <person name="Nusskern D.R."/>
            <person name="Pfannkoch C.M."/>
            <person name="Sitter C."/>
            <person name="Sutton G.G."/>
            <person name="Venter J.C."/>
            <person name="Wang Z."/>
            <person name="Woodage T."/>
            <person name="Zheng X.H."/>
            <person name="Zhong F."/>
        </authorList>
    </citation>
    <scope>NUCLEOTIDE SEQUENCE [LARGE SCALE GENOMIC DNA]</scope>
    <source>
        <strain>BN</strain>
        <strain evidence="2">Sprague-Dawley</strain>
    </source>
</reference>
<accession>A6JR30</accession>
<evidence type="ECO:0000313" key="2">
    <source>
        <dbReference type="Proteomes" id="UP000234681"/>
    </source>
</evidence>
<protein>
    <submittedName>
        <fullName evidence="1">Autophagy-related 4B (Yeast), isoform CRA_d</fullName>
    </submittedName>
</protein>
<dbReference type="RGD" id="1309664">
    <property type="gene designation" value="Atg4b"/>
</dbReference>
<evidence type="ECO:0000313" key="3">
    <source>
        <dbReference type="RGD" id="1309664"/>
    </source>
</evidence>
<organism evidence="1 2">
    <name type="scientific">Rattus norvegicus</name>
    <name type="common">Rat</name>
    <dbReference type="NCBI Taxonomy" id="10116"/>
    <lineage>
        <taxon>Eukaryota</taxon>
        <taxon>Metazoa</taxon>
        <taxon>Chordata</taxon>
        <taxon>Craniata</taxon>
        <taxon>Vertebrata</taxon>
        <taxon>Euteleostomi</taxon>
        <taxon>Mammalia</taxon>
        <taxon>Eutheria</taxon>
        <taxon>Euarchontoglires</taxon>
        <taxon>Glires</taxon>
        <taxon>Rodentia</taxon>
        <taxon>Myomorpha</taxon>
        <taxon>Muroidea</taxon>
        <taxon>Muridae</taxon>
        <taxon>Murinae</taxon>
        <taxon>Rattus</taxon>
    </lineage>
</organism>
<gene>
    <name evidence="1 3" type="primary">Atg4b</name>
    <name evidence="1" type="ORF">rCG_55391</name>
</gene>